<feature type="compositionally biased region" description="Pro residues" evidence="1">
    <location>
        <begin position="137"/>
        <end position="146"/>
    </location>
</feature>
<protein>
    <submittedName>
        <fullName evidence="2">Uncharacterized protein</fullName>
    </submittedName>
</protein>
<evidence type="ECO:0000256" key="1">
    <source>
        <dbReference type="SAM" id="MobiDB-lite"/>
    </source>
</evidence>
<gene>
    <name evidence="2" type="ORF">K435DRAFT_434055</name>
</gene>
<dbReference type="Proteomes" id="UP000297245">
    <property type="component" value="Unassembled WGS sequence"/>
</dbReference>
<feature type="compositionally biased region" description="Low complexity" evidence="1">
    <location>
        <begin position="24"/>
        <end position="40"/>
    </location>
</feature>
<feature type="compositionally biased region" description="Low complexity" evidence="1">
    <location>
        <begin position="118"/>
        <end position="136"/>
    </location>
</feature>
<sequence>MSVAQPLLPPTTSLPITTRKRTNSFSYSSASSTSPRPSKSQRTAMGSLRRTESYICLTDLQSLPSSSSSLSGSSMALAYDSYSTPSTHNARSMRQCKEKRERRKAYFYYPEGTFNSPYSSPYSDSDSELEPSSYPSTPLPPTPKSPPKQQCPAALSAYRISSPLSPVRTVLPARPTFPRSKHEPDLYKQAITTRMRCTPEGQQILNMGPRLALSIMTATRDLELIVAAQSATPEMWDGSPSSSADVVMSDAVGASSNATAATATSSSSIVHNEDWEMVDCISS</sequence>
<dbReference type="OrthoDB" id="3256438at2759"/>
<feature type="region of interest" description="Disordered" evidence="1">
    <location>
        <begin position="118"/>
        <end position="152"/>
    </location>
</feature>
<organism evidence="2 3">
    <name type="scientific">Dendrothele bispora (strain CBS 962.96)</name>
    <dbReference type="NCBI Taxonomy" id="1314807"/>
    <lineage>
        <taxon>Eukaryota</taxon>
        <taxon>Fungi</taxon>
        <taxon>Dikarya</taxon>
        <taxon>Basidiomycota</taxon>
        <taxon>Agaricomycotina</taxon>
        <taxon>Agaricomycetes</taxon>
        <taxon>Agaricomycetidae</taxon>
        <taxon>Agaricales</taxon>
        <taxon>Agaricales incertae sedis</taxon>
        <taxon>Dendrothele</taxon>
    </lineage>
</organism>
<dbReference type="EMBL" id="ML179683">
    <property type="protein sequence ID" value="THU83155.1"/>
    <property type="molecule type" value="Genomic_DNA"/>
</dbReference>
<feature type="compositionally biased region" description="Polar residues" evidence="1">
    <location>
        <begin position="81"/>
        <end position="92"/>
    </location>
</feature>
<dbReference type="AlphaFoldDB" id="A0A4V4HCF0"/>
<feature type="region of interest" description="Disordered" evidence="1">
    <location>
        <begin position="79"/>
        <end position="98"/>
    </location>
</feature>
<feature type="region of interest" description="Disordered" evidence="1">
    <location>
        <begin position="1"/>
        <end position="48"/>
    </location>
</feature>
<name>A0A4V4HCF0_DENBC</name>
<proteinExistence type="predicted"/>
<accession>A0A4V4HCF0</accession>
<keyword evidence="3" id="KW-1185">Reference proteome</keyword>
<evidence type="ECO:0000313" key="2">
    <source>
        <dbReference type="EMBL" id="THU83155.1"/>
    </source>
</evidence>
<reference evidence="2 3" key="1">
    <citation type="journal article" date="2019" name="Nat. Ecol. Evol.">
        <title>Megaphylogeny resolves global patterns of mushroom evolution.</title>
        <authorList>
            <person name="Varga T."/>
            <person name="Krizsan K."/>
            <person name="Foldi C."/>
            <person name="Dima B."/>
            <person name="Sanchez-Garcia M."/>
            <person name="Sanchez-Ramirez S."/>
            <person name="Szollosi G.J."/>
            <person name="Szarkandi J.G."/>
            <person name="Papp V."/>
            <person name="Albert L."/>
            <person name="Andreopoulos W."/>
            <person name="Angelini C."/>
            <person name="Antonin V."/>
            <person name="Barry K.W."/>
            <person name="Bougher N.L."/>
            <person name="Buchanan P."/>
            <person name="Buyck B."/>
            <person name="Bense V."/>
            <person name="Catcheside P."/>
            <person name="Chovatia M."/>
            <person name="Cooper J."/>
            <person name="Damon W."/>
            <person name="Desjardin D."/>
            <person name="Finy P."/>
            <person name="Geml J."/>
            <person name="Haridas S."/>
            <person name="Hughes K."/>
            <person name="Justo A."/>
            <person name="Karasinski D."/>
            <person name="Kautmanova I."/>
            <person name="Kiss B."/>
            <person name="Kocsube S."/>
            <person name="Kotiranta H."/>
            <person name="LaButti K.M."/>
            <person name="Lechner B.E."/>
            <person name="Liimatainen K."/>
            <person name="Lipzen A."/>
            <person name="Lukacs Z."/>
            <person name="Mihaltcheva S."/>
            <person name="Morgado L.N."/>
            <person name="Niskanen T."/>
            <person name="Noordeloos M.E."/>
            <person name="Ohm R.A."/>
            <person name="Ortiz-Santana B."/>
            <person name="Ovrebo C."/>
            <person name="Racz N."/>
            <person name="Riley R."/>
            <person name="Savchenko A."/>
            <person name="Shiryaev A."/>
            <person name="Soop K."/>
            <person name="Spirin V."/>
            <person name="Szebenyi C."/>
            <person name="Tomsovsky M."/>
            <person name="Tulloss R.E."/>
            <person name="Uehling J."/>
            <person name="Grigoriev I.V."/>
            <person name="Vagvolgyi C."/>
            <person name="Papp T."/>
            <person name="Martin F.M."/>
            <person name="Miettinen O."/>
            <person name="Hibbett D.S."/>
            <person name="Nagy L.G."/>
        </authorList>
    </citation>
    <scope>NUCLEOTIDE SEQUENCE [LARGE SCALE GENOMIC DNA]</scope>
    <source>
        <strain evidence="2 3">CBS 962.96</strain>
    </source>
</reference>
<evidence type="ECO:0000313" key="3">
    <source>
        <dbReference type="Proteomes" id="UP000297245"/>
    </source>
</evidence>